<feature type="domain" description="LamG-like jellyroll fold" evidence="5">
    <location>
        <begin position="1016"/>
        <end position="1155"/>
    </location>
</feature>
<evidence type="ECO:0000256" key="4">
    <source>
        <dbReference type="SAM" id="Phobius"/>
    </source>
</evidence>
<keyword evidence="7" id="KW-1185">Reference proteome</keyword>
<dbReference type="STRING" id="47866.GA0074694_3935"/>
<reference evidence="7" key="1">
    <citation type="submission" date="2016-06" db="EMBL/GenBank/DDBJ databases">
        <authorList>
            <person name="Varghese N."/>
        </authorList>
    </citation>
    <scope>NUCLEOTIDE SEQUENCE [LARGE SCALE GENOMIC DNA]</scope>
    <source>
        <strain evidence="7">DSM 46123</strain>
    </source>
</reference>
<dbReference type="Gene3D" id="2.60.120.200">
    <property type="match status" value="2"/>
</dbReference>
<keyword evidence="4" id="KW-1133">Transmembrane helix</keyword>
<name>A0A1C6S4S6_9ACTN</name>
<keyword evidence="6" id="KW-0430">Lectin</keyword>
<keyword evidence="4" id="KW-0812">Transmembrane</keyword>
<feature type="transmembrane region" description="Helical" evidence="4">
    <location>
        <begin position="12"/>
        <end position="30"/>
    </location>
</feature>
<dbReference type="EMBL" id="FMHU01000002">
    <property type="protein sequence ID" value="SCL24449.1"/>
    <property type="molecule type" value="Genomic_DNA"/>
</dbReference>
<evidence type="ECO:0000256" key="3">
    <source>
        <dbReference type="SAM" id="MobiDB-lite"/>
    </source>
</evidence>
<dbReference type="Proteomes" id="UP000198906">
    <property type="component" value="Unassembled WGS sequence"/>
</dbReference>
<keyword evidence="2" id="KW-1015">Disulfide bond</keyword>
<proteinExistence type="predicted"/>
<dbReference type="AlphaFoldDB" id="A0A1C6S4S6"/>
<gene>
    <name evidence="6" type="ORF">GA0074694_3935</name>
</gene>
<evidence type="ECO:0000313" key="7">
    <source>
        <dbReference type="Proteomes" id="UP000198906"/>
    </source>
</evidence>
<evidence type="ECO:0000259" key="5">
    <source>
        <dbReference type="SMART" id="SM00560"/>
    </source>
</evidence>
<feature type="region of interest" description="Disordered" evidence="3">
    <location>
        <begin position="226"/>
        <end position="278"/>
    </location>
</feature>
<dbReference type="SMART" id="SM00560">
    <property type="entry name" value="LamGL"/>
    <property type="match status" value="2"/>
</dbReference>
<evidence type="ECO:0000256" key="2">
    <source>
        <dbReference type="ARBA" id="ARBA00023157"/>
    </source>
</evidence>
<feature type="domain" description="LamG-like jellyroll fold" evidence="5">
    <location>
        <begin position="804"/>
        <end position="939"/>
    </location>
</feature>
<dbReference type="SUPFAM" id="SSF49899">
    <property type="entry name" value="Concanavalin A-like lectins/glucanases"/>
    <property type="match status" value="2"/>
</dbReference>
<organism evidence="6 7">
    <name type="scientific">Micromonospora inyonensis</name>
    <dbReference type="NCBI Taxonomy" id="47866"/>
    <lineage>
        <taxon>Bacteria</taxon>
        <taxon>Bacillati</taxon>
        <taxon>Actinomycetota</taxon>
        <taxon>Actinomycetes</taxon>
        <taxon>Micromonosporales</taxon>
        <taxon>Micromonosporaceae</taxon>
        <taxon>Micromonospora</taxon>
    </lineage>
</organism>
<keyword evidence="1" id="KW-0732">Signal</keyword>
<sequence length="1172" mass="123287">MASRSRKRGRLVTFGLMVGLTGLMFTVAFVPEHTSPATTPIAQVEENPVRDTEAEALVAAAALNQPVEVLAHRSEYRDVFAQPDGTLIANDHAQPVRVTRGDAWVPADAALVTQPDGSITPTAALIDMRLSPGGTTPLMVVMRDQQSMTLTWPHGPLPTPVLSGDQAVYPDVLQDVDLVTNVSVEGFSNVLVLKTPEAANLPELQDLRLGVTADGLTVEETEGGGVVALDPATSNPVLEADAPTMWDSGSGEGGTLRSLSTASDPEDASPRGPGDSSAVASVDLEYASGNLTLTPDAGMLDDPETTFPVYIDPVWQSSTNSAWAMVDSGYPSEEYWKFDGKRHERIGRCPSLCDNSQVKRLFYRLATPYAGTTILSAEFRVTMQHAYNSTARAAAVYLMSSGISTATNWSNQPGGASWSGAILQDTKSPTSTQSTCTATNQNVAWNVKAAVDLAVVNRWSTITLGLRAANESDSTHSKRFCDNGLLSVRYNRAPLIANQSELTTSPGGQCVYGSAAPYVDVPPKLVAVLRDPDHSSAHTEKIKAEFRVTWTPAGGTLQSHTLTTGLLSSGSPFTVTAPPGIAQNVPISWEVRASDGTSWGPWSSDGSREVCQFRYDTTNPSAPDVDSVTYLPADTADNGTANASACIEDDDWHGSIGVPGSFTFDSAATDVVEYRYGFNVNPSPTNVLRPATDGGPVTLANWTPTGEGPQRINVQAVDRAGRLSSIASCTFRVGKRPPAAQWSLSDVAGDPVADDQFGGHDATVGSGVTLGVEGPGGASDSAASFDGTANGYLATTTNVLNTSASFAVSGWFKVDDTTRRQTAVSQDGVGEPGFTLGVEAGSWVFRMPVTAVDSLGEWKVTAPGATTGWTYVAASFDAVQKVMSLQVGAAAPVTAQRRSLARSLGPVQLGRRIVKGGYADYWAGDMADISVFDRLVLASEVTGLKKTAPSRKAYWRLNAESGKVSPEHGNGAGMTLGVDATIYQHPALSLLGGGHLALTAKPGSYASTPTSADMAGSFTIAARVKLTSNCAGTPMTVLSQKGTHNSSVIVRCNAAGTWEMAVPGTDTVGATSTAVDTGTRPRTLGKGDHLALVYNGYTREMLLYVNGVPTDAIELITPFTATGGLQLGRAFVDDGYREHLSAAVDDVRVYDGVADTTLVQRLTISIREQPTI</sequence>
<evidence type="ECO:0000256" key="1">
    <source>
        <dbReference type="ARBA" id="ARBA00022729"/>
    </source>
</evidence>
<evidence type="ECO:0000313" key="6">
    <source>
        <dbReference type="EMBL" id="SCL24449.1"/>
    </source>
</evidence>
<dbReference type="InterPro" id="IPR013320">
    <property type="entry name" value="ConA-like_dom_sf"/>
</dbReference>
<accession>A0A1C6S4S6</accession>
<protein>
    <submittedName>
        <fullName evidence="6">Concanavalin A-like lectin/glucanases superfamily protein</fullName>
    </submittedName>
</protein>
<keyword evidence="4" id="KW-0472">Membrane</keyword>
<dbReference type="GO" id="GO:0030246">
    <property type="term" value="F:carbohydrate binding"/>
    <property type="evidence" value="ECO:0007669"/>
    <property type="project" value="UniProtKB-KW"/>
</dbReference>
<dbReference type="Pfam" id="PF13385">
    <property type="entry name" value="Laminin_G_3"/>
    <property type="match status" value="2"/>
</dbReference>
<dbReference type="InterPro" id="IPR006558">
    <property type="entry name" value="LamG-like"/>
</dbReference>